<dbReference type="GO" id="GO:0015074">
    <property type="term" value="P:DNA integration"/>
    <property type="evidence" value="ECO:0007669"/>
    <property type="project" value="InterPro"/>
</dbReference>
<evidence type="ECO:0000256" key="3">
    <source>
        <dbReference type="ARBA" id="ARBA00023172"/>
    </source>
</evidence>
<dbReference type="PANTHER" id="PTHR30349:SF64">
    <property type="entry name" value="PROPHAGE INTEGRASE INTD-RELATED"/>
    <property type="match status" value="1"/>
</dbReference>
<accession>A0A242YZB7</accession>
<evidence type="ECO:0000313" key="6">
    <source>
        <dbReference type="Proteomes" id="UP000194945"/>
    </source>
</evidence>
<dbReference type="GO" id="GO:0003677">
    <property type="term" value="F:DNA binding"/>
    <property type="evidence" value="ECO:0007669"/>
    <property type="project" value="UniProtKB-KW"/>
</dbReference>
<dbReference type="EMBL" id="NFDE01000063">
    <property type="protein sequence ID" value="OTX84971.1"/>
    <property type="molecule type" value="Genomic_DNA"/>
</dbReference>
<organism evidence="5 6">
    <name type="scientific">Bacillus wiedmannii</name>
    <dbReference type="NCBI Taxonomy" id="1890302"/>
    <lineage>
        <taxon>Bacteria</taxon>
        <taxon>Bacillati</taxon>
        <taxon>Bacillota</taxon>
        <taxon>Bacilli</taxon>
        <taxon>Bacillales</taxon>
        <taxon>Bacillaceae</taxon>
        <taxon>Bacillus</taxon>
        <taxon>Bacillus cereus group</taxon>
    </lineage>
</organism>
<evidence type="ECO:0000313" key="5">
    <source>
        <dbReference type="EMBL" id="OTX84971.1"/>
    </source>
</evidence>
<dbReference type="AlphaFoldDB" id="A0A242YZB7"/>
<dbReference type="Gene3D" id="1.10.443.10">
    <property type="entry name" value="Intergrase catalytic core"/>
    <property type="match status" value="1"/>
</dbReference>
<evidence type="ECO:0000256" key="2">
    <source>
        <dbReference type="ARBA" id="ARBA00023125"/>
    </source>
</evidence>
<dbReference type="InterPro" id="IPR050090">
    <property type="entry name" value="Tyrosine_recombinase_XerCD"/>
</dbReference>
<dbReference type="Pfam" id="PF00589">
    <property type="entry name" value="Phage_integrase"/>
    <property type="match status" value="1"/>
</dbReference>
<dbReference type="RefSeq" id="WP_086422150.1">
    <property type="nucleotide sequence ID" value="NZ_NFDE01000063.1"/>
</dbReference>
<gene>
    <name evidence="5" type="ORF">BK730_24695</name>
</gene>
<evidence type="ECO:0000256" key="1">
    <source>
        <dbReference type="ARBA" id="ARBA00008857"/>
    </source>
</evidence>
<comment type="similarity">
    <text evidence="1">Belongs to the 'phage' integrase family.</text>
</comment>
<dbReference type="GO" id="GO:0006310">
    <property type="term" value="P:DNA recombination"/>
    <property type="evidence" value="ECO:0007669"/>
    <property type="project" value="UniProtKB-KW"/>
</dbReference>
<dbReference type="InterPro" id="IPR013762">
    <property type="entry name" value="Integrase-like_cat_sf"/>
</dbReference>
<feature type="domain" description="Tyr recombinase" evidence="4">
    <location>
        <begin position="167"/>
        <end position="366"/>
    </location>
</feature>
<evidence type="ECO:0000259" key="4">
    <source>
        <dbReference type="PROSITE" id="PS51898"/>
    </source>
</evidence>
<dbReference type="InterPro" id="IPR002104">
    <property type="entry name" value="Integrase_catalytic"/>
</dbReference>
<dbReference type="Proteomes" id="UP000194945">
    <property type="component" value="Unassembled WGS sequence"/>
</dbReference>
<name>A0A242YZB7_9BACI</name>
<dbReference type="PANTHER" id="PTHR30349">
    <property type="entry name" value="PHAGE INTEGRASE-RELATED"/>
    <property type="match status" value="1"/>
</dbReference>
<proteinExistence type="inferred from homology"/>
<keyword evidence="2" id="KW-0238">DNA-binding</keyword>
<keyword evidence="3" id="KW-0233">DNA recombination</keyword>
<dbReference type="PROSITE" id="PS51898">
    <property type="entry name" value="TYR_RECOMBINASE"/>
    <property type="match status" value="1"/>
</dbReference>
<protein>
    <submittedName>
        <fullName evidence="5">Integrase</fullName>
    </submittedName>
</protein>
<reference evidence="5 6" key="1">
    <citation type="submission" date="2016-10" db="EMBL/GenBank/DDBJ databases">
        <title>Comparative genomics of Bacillus thuringiensis reveals a path to pathogens against multiple invertebrate hosts.</title>
        <authorList>
            <person name="Zheng J."/>
            <person name="Gao Q."/>
            <person name="Liu H."/>
            <person name="Peng D."/>
            <person name="Ruan L."/>
            <person name="Sun M."/>
        </authorList>
    </citation>
    <scope>NUCLEOTIDE SEQUENCE [LARGE SCALE GENOMIC DNA]</scope>
    <source>
        <strain evidence="5">BGSC 4BK1</strain>
    </source>
</reference>
<sequence length="377" mass="44385">MNGLRVKKASNGKSLRYIVVEDGIPIPDVCLWLDLMSMNSYLTGERYAYSMLRYLRYLKEIGVHYKDVTKKGVIEEYVKNLLGMREVVVSIESSITFAALKLNIGVLKSFYYWLEDNQKIESNPIVYGRKKINNKEVVETKFLYGQIWEMDTQKTILNKIKFKENRNHLKWYSQQEVKAIMNQLPTLRDQLVFRISIETGMRIGEILGLKLEHFDPFDNWLKVIKETNIENQARAKTVEREIPIHESLVDNIQIYKENDRREADIEYSNYLFLNCKGRYKGRPLKTRNFLKILKDSAEKAGLNRKEIRTHSGRSTRAQELVEIMRDKPEVGVTETLIKEEMGWTSINTLKVYEKGYSKKQRKKIMEKIREIGVKFDT</sequence>
<dbReference type="SUPFAM" id="SSF56349">
    <property type="entry name" value="DNA breaking-rejoining enzymes"/>
    <property type="match status" value="1"/>
</dbReference>
<dbReference type="InterPro" id="IPR010998">
    <property type="entry name" value="Integrase_recombinase_N"/>
</dbReference>
<comment type="caution">
    <text evidence="5">The sequence shown here is derived from an EMBL/GenBank/DDBJ whole genome shotgun (WGS) entry which is preliminary data.</text>
</comment>
<dbReference type="InterPro" id="IPR011010">
    <property type="entry name" value="DNA_brk_join_enz"/>
</dbReference>
<dbReference type="Gene3D" id="1.10.150.130">
    <property type="match status" value="1"/>
</dbReference>
<dbReference type="CDD" id="cd00397">
    <property type="entry name" value="DNA_BRE_C"/>
    <property type="match status" value="1"/>
</dbReference>